<reference evidence="1 2" key="1">
    <citation type="submission" date="2023-10" db="EMBL/GenBank/DDBJ databases">
        <title>Chromosome-scale genome assembly provides insights into flower coloration mechanisms of Canna indica.</title>
        <authorList>
            <person name="Li C."/>
        </authorList>
    </citation>
    <scope>NUCLEOTIDE SEQUENCE [LARGE SCALE GENOMIC DNA]</scope>
    <source>
        <tissue evidence="1">Flower</tissue>
    </source>
</reference>
<protein>
    <submittedName>
        <fullName evidence="1">Uncharacterized protein</fullName>
    </submittedName>
</protein>
<keyword evidence="2" id="KW-1185">Reference proteome</keyword>
<name>A0AAQ3JMV9_9LILI</name>
<evidence type="ECO:0000313" key="2">
    <source>
        <dbReference type="Proteomes" id="UP001327560"/>
    </source>
</evidence>
<accession>A0AAQ3JMV9</accession>
<proteinExistence type="predicted"/>
<sequence>MAGGDEVGDVLLEEPQNGLLLLPDRLYPRLYALHGVLAAPHPRQETRQALRYGETTQEQTKHRGSSYHLVENFLQSKLLNISFAGSNHQLRAQNDERKTSQWKKPKTESTDDVQIIIYRCQRKGRNKAAAAEREILSSDKIPPINPFNCTKEIKMQREREMVGE</sequence>
<dbReference type="Proteomes" id="UP001327560">
    <property type="component" value="Chromosome 1"/>
</dbReference>
<dbReference type="AlphaFoldDB" id="A0AAQ3JMV9"/>
<dbReference type="EMBL" id="CP136890">
    <property type="protein sequence ID" value="WOK91832.1"/>
    <property type="molecule type" value="Genomic_DNA"/>
</dbReference>
<gene>
    <name evidence="1" type="ORF">Cni_G00523</name>
</gene>
<evidence type="ECO:0000313" key="1">
    <source>
        <dbReference type="EMBL" id="WOK91832.1"/>
    </source>
</evidence>
<organism evidence="1 2">
    <name type="scientific">Canna indica</name>
    <name type="common">Indian-shot</name>
    <dbReference type="NCBI Taxonomy" id="4628"/>
    <lineage>
        <taxon>Eukaryota</taxon>
        <taxon>Viridiplantae</taxon>
        <taxon>Streptophyta</taxon>
        <taxon>Embryophyta</taxon>
        <taxon>Tracheophyta</taxon>
        <taxon>Spermatophyta</taxon>
        <taxon>Magnoliopsida</taxon>
        <taxon>Liliopsida</taxon>
        <taxon>Zingiberales</taxon>
        <taxon>Cannaceae</taxon>
        <taxon>Canna</taxon>
    </lineage>
</organism>